<evidence type="ECO:0000313" key="1">
    <source>
        <dbReference type="EMBL" id="MBB5181314.1"/>
    </source>
</evidence>
<dbReference type="InterPro" id="IPR032710">
    <property type="entry name" value="NTF2-like_dom_sf"/>
</dbReference>
<reference evidence="1 2" key="1">
    <citation type="submission" date="2020-08" db="EMBL/GenBank/DDBJ databases">
        <title>Genomic Encyclopedia of Type Strains, Phase IV (KMG-IV): sequencing the most valuable type-strain genomes for metagenomic binning, comparative biology and taxonomic classification.</title>
        <authorList>
            <person name="Goeker M."/>
        </authorList>
    </citation>
    <scope>NUCLEOTIDE SEQUENCE [LARGE SCALE GENOMIC DNA]</scope>
    <source>
        <strain evidence="1 2">DSM 15895</strain>
    </source>
</reference>
<name>A0A7W8FT78_9BACL</name>
<dbReference type="RefSeq" id="WP_135503415.1">
    <property type="nucleotide sequence ID" value="NZ_JACHHE010000008.1"/>
</dbReference>
<proteinExistence type="predicted"/>
<sequence>MQNIIETADKWVERVNAKDVDGVLAVSDHNIEMIGPAGSAVGHDTLKQWVENSHIHLVTRNRYAKRDKVIYEQVGTWDDERGEVVIYTYMEIKNNKVCEIARYDTLDDAFGSSGLSEEDKI</sequence>
<keyword evidence="2" id="KW-1185">Reference proteome</keyword>
<comment type="caution">
    <text evidence="1">The sequence shown here is derived from an EMBL/GenBank/DDBJ whole genome shotgun (WGS) entry which is preliminary data.</text>
</comment>
<evidence type="ECO:0008006" key="3">
    <source>
        <dbReference type="Google" id="ProtNLM"/>
    </source>
</evidence>
<organism evidence="1 2">
    <name type="scientific">Planococcus koreensis</name>
    <dbReference type="NCBI Taxonomy" id="112331"/>
    <lineage>
        <taxon>Bacteria</taxon>
        <taxon>Bacillati</taxon>
        <taxon>Bacillota</taxon>
        <taxon>Bacilli</taxon>
        <taxon>Bacillales</taxon>
        <taxon>Caryophanaceae</taxon>
        <taxon>Planococcus</taxon>
    </lineage>
</organism>
<dbReference type="SUPFAM" id="SSF54427">
    <property type="entry name" value="NTF2-like"/>
    <property type="match status" value="1"/>
</dbReference>
<protein>
    <recommendedName>
        <fullName evidence="3">SnoaL-like domain-containing protein</fullName>
    </recommendedName>
</protein>
<dbReference type="OrthoDB" id="2427386at2"/>
<dbReference type="Proteomes" id="UP000525923">
    <property type="component" value="Unassembled WGS sequence"/>
</dbReference>
<evidence type="ECO:0000313" key="2">
    <source>
        <dbReference type="Proteomes" id="UP000525923"/>
    </source>
</evidence>
<dbReference type="Gene3D" id="3.10.450.50">
    <property type="match status" value="1"/>
</dbReference>
<gene>
    <name evidence="1" type="ORF">HNQ44_002779</name>
</gene>
<accession>A0A7W8FT78</accession>
<dbReference type="EMBL" id="JACHHE010000008">
    <property type="protein sequence ID" value="MBB5181314.1"/>
    <property type="molecule type" value="Genomic_DNA"/>
</dbReference>
<dbReference type="AlphaFoldDB" id="A0A7W8FT78"/>